<evidence type="ECO:0000313" key="2">
    <source>
        <dbReference type="Proteomes" id="UP000831701"/>
    </source>
</evidence>
<dbReference type="Proteomes" id="UP000831701">
    <property type="component" value="Chromosome 12"/>
</dbReference>
<proteinExistence type="predicted"/>
<dbReference type="EMBL" id="CM041542">
    <property type="protein sequence ID" value="KAI3365378.1"/>
    <property type="molecule type" value="Genomic_DNA"/>
</dbReference>
<reference evidence="1" key="1">
    <citation type="submission" date="2022-04" db="EMBL/GenBank/DDBJ databases">
        <title>Jade perch genome.</title>
        <authorList>
            <person name="Chao B."/>
        </authorList>
    </citation>
    <scope>NUCLEOTIDE SEQUENCE</scope>
    <source>
        <strain evidence="1">CB-2022</strain>
    </source>
</reference>
<gene>
    <name evidence="1" type="ORF">L3Q82_010459</name>
</gene>
<sequence>MRSLALFTPAVSCLLAALSASLSPDLNAASLAFSRDRTSAFSQGFWFGYPVTVLVLSRKSKMSEMVMGTGRESRDRKKEDSDCGVGTDVEASYCRWTLVATVFSHIKKENNGSHYQPELVAVEIALRENNLFWTMSSRPTPSEIEPAIQSYCTQPNPPKIHEGWWAYKEVVQGSFVPGPTWDHDRAVEAAVEDNEGEDGERKSWMEAETAIERPTAGHKAMRMLNPLNTRSVFCVAVPSFWGLVNSAWNLCSVGKRQSPVNIETSHMIFDPFLTPIKLNTGGRKWCTKDTNRSNKANGGRTALQVMRHELCFHLPLASSQGCVDLHSTKISTVAWGRFAQKHMTTHDLRIGENERKIHVISMSAPSLDPSEHGTIMKTFQTLLVAYRGFIRVFLSENSFPLQVEMRLMRVQDMLGGEKQHPKVGGTMYNTGRHVSLRLDKEHLVNISGGPMTYSHRLEEIRLHFGSEDGQGSEHLLNGQAFSGEVQLIHYNHELYTNYTEAAKSPNGLVIVSIFMKIAETSNSFLNRMLNRDTITRITYKNDAYLLTGLNIEEIYPETSSFITYDGSMTIPPCFETATWILMNKPVYLTRMQMHSLRLLSQNQPSQIFLSMSDNVRPVQPLNNRCIRTNINFSMQGKDCPNNRAQKLQYRDDVVLLASSGQDLQHVLEQFAAECEAAGMRISTSKSEAMVLNRKRVACPLLGGWRGPASSGGSSSISGSCSRVRERWSVRLTGGLVQPPHAIGVLDHHRGEEVKRRSSRFTGQSMLPLSPMVMNWVMTKRTRSRIQAAEMSFLCRVAGRSLRDRVTSSVTREELRVEPPLLLHIERSQSS</sequence>
<keyword evidence="2" id="KW-1185">Reference proteome</keyword>
<evidence type="ECO:0000313" key="1">
    <source>
        <dbReference type="EMBL" id="KAI3365378.1"/>
    </source>
</evidence>
<organism evidence="1 2">
    <name type="scientific">Scortum barcoo</name>
    <name type="common">barcoo grunter</name>
    <dbReference type="NCBI Taxonomy" id="214431"/>
    <lineage>
        <taxon>Eukaryota</taxon>
        <taxon>Metazoa</taxon>
        <taxon>Chordata</taxon>
        <taxon>Craniata</taxon>
        <taxon>Vertebrata</taxon>
        <taxon>Euteleostomi</taxon>
        <taxon>Actinopterygii</taxon>
        <taxon>Neopterygii</taxon>
        <taxon>Teleostei</taxon>
        <taxon>Neoteleostei</taxon>
        <taxon>Acanthomorphata</taxon>
        <taxon>Eupercaria</taxon>
        <taxon>Centrarchiformes</taxon>
        <taxon>Terapontoidei</taxon>
        <taxon>Terapontidae</taxon>
        <taxon>Scortum</taxon>
    </lineage>
</organism>
<accession>A0ACB8WF86</accession>
<protein>
    <submittedName>
        <fullName evidence="1">Uncharacterized protein</fullName>
    </submittedName>
</protein>
<name>A0ACB8WF86_9TELE</name>
<comment type="caution">
    <text evidence="1">The sequence shown here is derived from an EMBL/GenBank/DDBJ whole genome shotgun (WGS) entry which is preliminary data.</text>
</comment>